<keyword evidence="3" id="KW-1185">Reference proteome</keyword>
<evidence type="ECO:0000313" key="3">
    <source>
        <dbReference type="Proteomes" id="UP000784294"/>
    </source>
</evidence>
<reference evidence="2" key="1">
    <citation type="submission" date="2018-11" db="EMBL/GenBank/DDBJ databases">
        <authorList>
            <consortium name="Pathogen Informatics"/>
        </authorList>
    </citation>
    <scope>NUCLEOTIDE SEQUENCE</scope>
</reference>
<sequence>MAFLRFFKSILPQLVHAVAASFSPPDDSNESGQSGALAMISGTSGTVAVESDAQGSGISKPTSGEAFARLLATFDFTNLLRHVLFLDVGFEARHLRELCIGQNEAAMLGTISISAASLRFTPFYLIHDICPIDPDTG</sequence>
<protein>
    <submittedName>
        <fullName evidence="2">Uncharacterized protein</fullName>
    </submittedName>
</protein>
<feature type="signal peptide" evidence="1">
    <location>
        <begin position="1"/>
        <end position="17"/>
    </location>
</feature>
<accession>A0A3S5FCP5</accession>
<dbReference type="EMBL" id="CAAALY010019267">
    <property type="protein sequence ID" value="VEL13884.1"/>
    <property type="molecule type" value="Genomic_DNA"/>
</dbReference>
<gene>
    <name evidence="2" type="ORF">PXEA_LOCUS7324</name>
</gene>
<name>A0A3S5FCP5_9PLAT</name>
<dbReference type="AlphaFoldDB" id="A0A3S5FCP5"/>
<organism evidence="2 3">
    <name type="scientific">Protopolystoma xenopodis</name>
    <dbReference type="NCBI Taxonomy" id="117903"/>
    <lineage>
        <taxon>Eukaryota</taxon>
        <taxon>Metazoa</taxon>
        <taxon>Spiralia</taxon>
        <taxon>Lophotrochozoa</taxon>
        <taxon>Platyhelminthes</taxon>
        <taxon>Monogenea</taxon>
        <taxon>Polyopisthocotylea</taxon>
        <taxon>Polystomatidea</taxon>
        <taxon>Polystomatidae</taxon>
        <taxon>Protopolystoma</taxon>
    </lineage>
</organism>
<evidence type="ECO:0000313" key="2">
    <source>
        <dbReference type="EMBL" id="VEL13884.1"/>
    </source>
</evidence>
<comment type="caution">
    <text evidence="2">The sequence shown here is derived from an EMBL/GenBank/DDBJ whole genome shotgun (WGS) entry which is preliminary data.</text>
</comment>
<feature type="chain" id="PRO_5018643351" evidence="1">
    <location>
        <begin position="18"/>
        <end position="137"/>
    </location>
</feature>
<proteinExistence type="predicted"/>
<dbReference type="Proteomes" id="UP000784294">
    <property type="component" value="Unassembled WGS sequence"/>
</dbReference>
<keyword evidence="1" id="KW-0732">Signal</keyword>
<evidence type="ECO:0000256" key="1">
    <source>
        <dbReference type="SAM" id="SignalP"/>
    </source>
</evidence>